<dbReference type="RefSeq" id="XP_030981131.1">
    <property type="nucleotide sequence ID" value="XM_031127834.1"/>
</dbReference>
<proteinExistence type="predicted"/>
<sequence length="80" mass="9299">MREKLTNPMLCMRLVTEAMKHGVDANGYWLENEGEDAAPLHVACQHGHEAIVQVLLEAKADPNRPSRMKRRSKWEARRYR</sequence>
<dbReference type="Proteomes" id="UP000515153">
    <property type="component" value="Unplaced"/>
</dbReference>
<name>A0A6P8B1P1_PYRGI</name>
<keyword evidence="3" id="KW-1185">Reference proteome</keyword>
<dbReference type="AlphaFoldDB" id="A0A6P8B1P1"/>
<evidence type="ECO:0000256" key="1">
    <source>
        <dbReference type="PROSITE-ProRule" id="PRU00023"/>
    </source>
</evidence>
<dbReference type="InterPro" id="IPR002110">
    <property type="entry name" value="Ankyrin_rpt"/>
</dbReference>
<dbReference type="Gene3D" id="1.25.40.20">
    <property type="entry name" value="Ankyrin repeat-containing domain"/>
    <property type="match status" value="1"/>
</dbReference>
<evidence type="ECO:0000313" key="3">
    <source>
        <dbReference type="Proteomes" id="UP000515153"/>
    </source>
</evidence>
<organism evidence="3 4">
    <name type="scientific">Pyricularia grisea</name>
    <name type="common">Crabgrass-specific blast fungus</name>
    <name type="synonym">Magnaporthe grisea</name>
    <dbReference type="NCBI Taxonomy" id="148305"/>
    <lineage>
        <taxon>Eukaryota</taxon>
        <taxon>Fungi</taxon>
        <taxon>Dikarya</taxon>
        <taxon>Ascomycota</taxon>
        <taxon>Pezizomycotina</taxon>
        <taxon>Sordariomycetes</taxon>
        <taxon>Sordariomycetidae</taxon>
        <taxon>Magnaporthales</taxon>
        <taxon>Pyriculariaceae</taxon>
        <taxon>Pyricularia</taxon>
    </lineage>
</organism>
<feature type="repeat" description="ANK" evidence="1">
    <location>
        <begin position="35"/>
        <end position="67"/>
    </location>
</feature>
<dbReference type="SUPFAM" id="SSF48403">
    <property type="entry name" value="Ankyrin repeat"/>
    <property type="match status" value="1"/>
</dbReference>
<dbReference type="GeneID" id="41962743"/>
<reference evidence="4" key="3">
    <citation type="submission" date="2025-08" db="UniProtKB">
        <authorList>
            <consortium name="RefSeq"/>
        </authorList>
    </citation>
    <scope>IDENTIFICATION</scope>
    <source>
        <strain evidence="4">NI907</strain>
    </source>
</reference>
<feature type="region of interest" description="Disordered" evidence="2">
    <location>
        <begin position="59"/>
        <end position="80"/>
    </location>
</feature>
<evidence type="ECO:0008006" key="5">
    <source>
        <dbReference type="Google" id="ProtNLM"/>
    </source>
</evidence>
<accession>A0A6P8B1P1</accession>
<dbReference type="PROSITE" id="PS50297">
    <property type="entry name" value="ANK_REP_REGION"/>
    <property type="match status" value="1"/>
</dbReference>
<dbReference type="InterPro" id="IPR036770">
    <property type="entry name" value="Ankyrin_rpt-contain_sf"/>
</dbReference>
<dbReference type="KEGG" id="pgri:PgNI_07828"/>
<evidence type="ECO:0000256" key="2">
    <source>
        <dbReference type="SAM" id="MobiDB-lite"/>
    </source>
</evidence>
<gene>
    <name evidence="4" type="ORF">PgNI_07828</name>
</gene>
<dbReference type="Pfam" id="PF00023">
    <property type="entry name" value="Ank"/>
    <property type="match status" value="1"/>
</dbReference>
<evidence type="ECO:0000313" key="4">
    <source>
        <dbReference type="RefSeq" id="XP_030981131.1"/>
    </source>
</evidence>
<dbReference type="PROSITE" id="PS50088">
    <property type="entry name" value="ANK_REPEAT"/>
    <property type="match status" value="1"/>
</dbReference>
<dbReference type="SMART" id="SM00248">
    <property type="entry name" value="ANK"/>
    <property type="match status" value="1"/>
</dbReference>
<protein>
    <recommendedName>
        <fullName evidence="5">Ankyrin repeat protein</fullName>
    </recommendedName>
</protein>
<reference evidence="4" key="1">
    <citation type="journal article" date="2019" name="Mol. Biol. Evol.">
        <title>Blast fungal genomes show frequent chromosomal changes, gene gains and losses, and effector gene turnover.</title>
        <authorList>
            <person name="Gomez Luciano L.B."/>
            <person name="Jason Tsai I."/>
            <person name="Chuma I."/>
            <person name="Tosa Y."/>
            <person name="Chen Y.H."/>
            <person name="Li J.Y."/>
            <person name="Li M.Y."/>
            <person name="Jade Lu M.Y."/>
            <person name="Nakayashiki H."/>
            <person name="Li W.H."/>
        </authorList>
    </citation>
    <scope>NUCLEOTIDE SEQUENCE</scope>
    <source>
        <strain evidence="4">NI907</strain>
    </source>
</reference>
<reference evidence="4" key="2">
    <citation type="submission" date="2019-10" db="EMBL/GenBank/DDBJ databases">
        <authorList>
            <consortium name="NCBI Genome Project"/>
        </authorList>
    </citation>
    <scope>NUCLEOTIDE SEQUENCE</scope>
    <source>
        <strain evidence="4">NI907</strain>
    </source>
</reference>
<keyword evidence="1" id="KW-0040">ANK repeat</keyword>